<keyword evidence="1" id="KW-1133">Transmembrane helix</keyword>
<sequence>MDVTINTTGVENSGNAIDLKNAHIYGYLIIGPILVLVNTPVFLVVMMRKALRASYLILAIIFLNSSLTGMSAILVGTKRLLISTVEKQYIVHYNCVLD</sequence>
<accession>A0A0R3RP60</accession>
<protein>
    <submittedName>
        <fullName evidence="3">G_PROTEIN_RECEP_F1_2 domain-containing protein</fullName>
    </submittedName>
</protein>
<organism evidence="2 3">
    <name type="scientific">Elaeophora elaphi</name>
    <dbReference type="NCBI Taxonomy" id="1147741"/>
    <lineage>
        <taxon>Eukaryota</taxon>
        <taxon>Metazoa</taxon>
        <taxon>Ecdysozoa</taxon>
        <taxon>Nematoda</taxon>
        <taxon>Chromadorea</taxon>
        <taxon>Rhabditida</taxon>
        <taxon>Spirurina</taxon>
        <taxon>Spiruromorpha</taxon>
        <taxon>Filarioidea</taxon>
        <taxon>Onchocercidae</taxon>
        <taxon>Elaeophora</taxon>
    </lineage>
</organism>
<evidence type="ECO:0000313" key="3">
    <source>
        <dbReference type="WBParaSite" id="EEL_0000327201-mRNA-1"/>
    </source>
</evidence>
<keyword evidence="1" id="KW-0472">Membrane</keyword>
<evidence type="ECO:0000313" key="2">
    <source>
        <dbReference type="Proteomes" id="UP000050640"/>
    </source>
</evidence>
<evidence type="ECO:0000256" key="1">
    <source>
        <dbReference type="SAM" id="Phobius"/>
    </source>
</evidence>
<dbReference type="WBParaSite" id="EEL_0000327201-mRNA-1">
    <property type="protein sequence ID" value="EEL_0000327201-mRNA-1"/>
    <property type="gene ID" value="EEL_0000327201"/>
</dbReference>
<keyword evidence="2" id="KW-1185">Reference proteome</keyword>
<name>A0A0R3RP60_9BILA</name>
<dbReference type="AlphaFoldDB" id="A0A0R3RP60"/>
<proteinExistence type="predicted"/>
<feature type="transmembrane region" description="Helical" evidence="1">
    <location>
        <begin position="24"/>
        <end position="46"/>
    </location>
</feature>
<reference evidence="3" key="1">
    <citation type="submission" date="2017-02" db="UniProtKB">
        <authorList>
            <consortium name="WormBaseParasite"/>
        </authorList>
    </citation>
    <scope>IDENTIFICATION</scope>
</reference>
<feature type="transmembrane region" description="Helical" evidence="1">
    <location>
        <begin position="53"/>
        <end position="75"/>
    </location>
</feature>
<keyword evidence="1" id="KW-0812">Transmembrane</keyword>
<dbReference type="Proteomes" id="UP000050640">
    <property type="component" value="Unplaced"/>
</dbReference>